<dbReference type="Pfam" id="PF00069">
    <property type="entry name" value="Pkinase"/>
    <property type="match status" value="1"/>
</dbReference>
<dbReference type="Gene3D" id="1.10.510.10">
    <property type="entry name" value="Transferase(Phosphotransferase) domain 1"/>
    <property type="match status" value="1"/>
</dbReference>
<dbReference type="GO" id="GO:0005524">
    <property type="term" value="F:ATP binding"/>
    <property type="evidence" value="ECO:0007669"/>
    <property type="project" value="InterPro"/>
</dbReference>
<dbReference type="SMART" id="SM00220">
    <property type="entry name" value="S_TKc"/>
    <property type="match status" value="1"/>
</dbReference>
<evidence type="ECO:0000313" key="3">
    <source>
        <dbReference type="EMBL" id="RKT54820.1"/>
    </source>
</evidence>
<protein>
    <submittedName>
        <fullName evidence="3">Serine/threonine protein kinase</fullName>
    </submittedName>
</protein>
<evidence type="ECO:0000256" key="1">
    <source>
        <dbReference type="SAM" id="Phobius"/>
    </source>
</evidence>
<dbReference type="PROSITE" id="PS50011">
    <property type="entry name" value="PROTEIN_KINASE_DOM"/>
    <property type="match status" value="1"/>
</dbReference>
<dbReference type="PANTHER" id="PTHR24361">
    <property type="entry name" value="MITOGEN-ACTIVATED KINASE KINASE KINASE"/>
    <property type="match status" value="1"/>
</dbReference>
<comment type="caution">
    <text evidence="3">The sequence shown here is derived from an EMBL/GenBank/DDBJ whole genome shotgun (WGS) entry which is preliminary data.</text>
</comment>
<gene>
    <name evidence="3" type="ORF">C8E97_3469</name>
</gene>
<dbReference type="CDD" id="cd14014">
    <property type="entry name" value="STKc_PknB_like"/>
    <property type="match status" value="1"/>
</dbReference>
<dbReference type="InterPro" id="IPR008271">
    <property type="entry name" value="Ser/Thr_kinase_AS"/>
</dbReference>
<evidence type="ECO:0000313" key="4">
    <source>
        <dbReference type="Proteomes" id="UP000282084"/>
    </source>
</evidence>
<keyword evidence="3" id="KW-0418">Kinase</keyword>
<dbReference type="Proteomes" id="UP000282084">
    <property type="component" value="Unassembled WGS sequence"/>
</dbReference>
<keyword evidence="1" id="KW-0472">Membrane</keyword>
<sequence length="574" mass="61975">MRTGDMVDGRYRLEDARGSGSGGTVWTAFDTKLKRKVALKRPHGAVSAEERRQLRREAEIAAQVHHPNLIAVHDCVDDGWLVMEHMAADSLDKAIVEGPLPPERVARIAMQVAGALAALHAHRIVHRDVKPANILLGDDDLAKLADFGISIWHEVTGADDGRISGTPAYTAPEVAGGSAAREPSDVFSLGATMYAALKGEPPFGTGDAAAVLARARDGDIAVPDGVLAPLMTEMLDRRPQRRPTAAEVRRRLGEIVGDWAPPPPPPVPAPFWRRRRFRLVGAGLAVVGLAAAAVAVAWPKPGPDSLVGDERTAEPCALLRASDFGEFGPPELAPDRGNFNRCDVLIDVRAKEKIDVEVQLTTLVSQQRDATWPTLSAPPFEVLEVPSDDDSECNRLVLVDDRYGVRVTAGLDDSPKDLCRIADVAVGTVRKVLGEGPIPRRGEDFPPGSAARIDACGLLPDDALPGLTGRVDVFGGWSCKWYTAITDSKVHVRYDQHASRSRITGQLRAVDGREAYVEDADGECTYRVPHHPSNRPERARVDVLMVTVADDQPADRRCGTAEQLTKVAAANMNR</sequence>
<dbReference type="InterPro" id="IPR000719">
    <property type="entry name" value="Prot_kinase_dom"/>
</dbReference>
<dbReference type="SUPFAM" id="SSF56112">
    <property type="entry name" value="Protein kinase-like (PK-like)"/>
    <property type="match status" value="1"/>
</dbReference>
<keyword evidence="3" id="KW-0723">Serine/threonine-protein kinase</keyword>
<feature type="domain" description="Protein kinase" evidence="2">
    <location>
        <begin position="11"/>
        <end position="256"/>
    </location>
</feature>
<organism evidence="3 4">
    <name type="scientific">Saccharothrix australiensis</name>
    <dbReference type="NCBI Taxonomy" id="2072"/>
    <lineage>
        <taxon>Bacteria</taxon>
        <taxon>Bacillati</taxon>
        <taxon>Actinomycetota</taxon>
        <taxon>Actinomycetes</taxon>
        <taxon>Pseudonocardiales</taxon>
        <taxon>Pseudonocardiaceae</taxon>
        <taxon>Saccharothrix</taxon>
    </lineage>
</organism>
<keyword evidence="4" id="KW-1185">Reference proteome</keyword>
<dbReference type="Gene3D" id="3.30.200.20">
    <property type="entry name" value="Phosphorylase Kinase, domain 1"/>
    <property type="match status" value="1"/>
</dbReference>
<evidence type="ECO:0000259" key="2">
    <source>
        <dbReference type="PROSITE" id="PS50011"/>
    </source>
</evidence>
<name>A0A495W123_9PSEU</name>
<dbReference type="InterPro" id="IPR053235">
    <property type="entry name" value="Ser_Thr_kinase"/>
</dbReference>
<dbReference type="InterPro" id="IPR011009">
    <property type="entry name" value="Kinase-like_dom_sf"/>
</dbReference>
<dbReference type="EMBL" id="RBXO01000001">
    <property type="protein sequence ID" value="RKT54820.1"/>
    <property type="molecule type" value="Genomic_DNA"/>
</dbReference>
<keyword evidence="1" id="KW-1133">Transmembrane helix</keyword>
<dbReference type="PROSITE" id="PS00108">
    <property type="entry name" value="PROTEIN_KINASE_ST"/>
    <property type="match status" value="1"/>
</dbReference>
<dbReference type="RefSeq" id="WP_147455151.1">
    <property type="nucleotide sequence ID" value="NZ_RBXO01000001.1"/>
</dbReference>
<dbReference type="AlphaFoldDB" id="A0A495W123"/>
<dbReference type="GO" id="GO:0005737">
    <property type="term" value="C:cytoplasm"/>
    <property type="evidence" value="ECO:0007669"/>
    <property type="project" value="TreeGrafter"/>
</dbReference>
<feature type="transmembrane region" description="Helical" evidence="1">
    <location>
        <begin position="279"/>
        <end position="298"/>
    </location>
</feature>
<dbReference type="OrthoDB" id="9762169at2"/>
<dbReference type="GO" id="GO:0004674">
    <property type="term" value="F:protein serine/threonine kinase activity"/>
    <property type="evidence" value="ECO:0007669"/>
    <property type="project" value="UniProtKB-KW"/>
</dbReference>
<proteinExistence type="predicted"/>
<keyword evidence="3" id="KW-0808">Transferase</keyword>
<accession>A0A495W123</accession>
<reference evidence="3 4" key="1">
    <citation type="submission" date="2018-10" db="EMBL/GenBank/DDBJ databases">
        <title>Sequencing the genomes of 1000 actinobacteria strains.</title>
        <authorList>
            <person name="Klenk H.-P."/>
        </authorList>
    </citation>
    <scope>NUCLEOTIDE SEQUENCE [LARGE SCALE GENOMIC DNA]</scope>
    <source>
        <strain evidence="3 4">DSM 43800</strain>
    </source>
</reference>
<keyword evidence="1" id="KW-0812">Transmembrane</keyword>